<dbReference type="GO" id="GO:0015629">
    <property type="term" value="C:actin cytoskeleton"/>
    <property type="evidence" value="ECO:0007669"/>
    <property type="project" value="TreeGrafter"/>
</dbReference>
<proteinExistence type="predicted"/>
<dbReference type="Pfam" id="PF25490">
    <property type="entry name" value="DUF7910"/>
    <property type="match status" value="1"/>
</dbReference>
<accession>A0A9Q1L0J3</accession>
<sequence>MSLSSIKYDINLQDGTGLQFKSVTEGKYLCAELGGGNIIVANRTAASGWETFKIWRINSTIFNFRVFNKEFVGVDGSGNVVAVENKPGFSETFEIVRNSDDPSRVRIKSTNGFFLQVKTEELVTADHSGGNGGWGDDDPSVFIMKTSGRLEGEFQITNGYGPIMASQVMRVCTLFILVGEWVAEWEVRDATKEDYQKFAQAQLEVFGRATFGWAYWTLKNVNIHWSEIDEGSSNVMIEYGAPWSKNGDFPQQD</sequence>
<evidence type="ECO:0000313" key="3">
    <source>
        <dbReference type="Proteomes" id="UP001152561"/>
    </source>
</evidence>
<dbReference type="PANTHER" id="PTHR10551:SF14">
    <property type="entry name" value="CELLULASE CONTAINING PROTEIN, EXPRESSED"/>
    <property type="match status" value="1"/>
</dbReference>
<evidence type="ECO:0000259" key="1">
    <source>
        <dbReference type="Pfam" id="PF25490"/>
    </source>
</evidence>
<dbReference type="InterPro" id="IPR010431">
    <property type="entry name" value="Fascin"/>
</dbReference>
<gene>
    <name evidence="2" type="ORF">K7X08_007696</name>
</gene>
<dbReference type="GO" id="GO:0051015">
    <property type="term" value="F:actin filament binding"/>
    <property type="evidence" value="ECO:0007669"/>
    <property type="project" value="InterPro"/>
</dbReference>
<feature type="domain" description="DUF7910" evidence="1">
    <location>
        <begin position="12"/>
        <end position="145"/>
    </location>
</feature>
<dbReference type="InterPro" id="IPR057232">
    <property type="entry name" value="DUF7910"/>
</dbReference>
<dbReference type="InterPro" id="IPR017853">
    <property type="entry name" value="GH"/>
</dbReference>
<dbReference type="Gene3D" id="2.80.10.50">
    <property type="match status" value="1"/>
</dbReference>
<dbReference type="InterPro" id="IPR008999">
    <property type="entry name" value="Actin-crosslinking"/>
</dbReference>
<dbReference type="EMBL" id="JAJAGQ010000054">
    <property type="protein sequence ID" value="KAJ8525847.1"/>
    <property type="molecule type" value="Genomic_DNA"/>
</dbReference>
<organism evidence="2 3">
    <name type="scientific">Anisodus acutangulus</name>
    <dbReference type="NCBI Taxonomy" id="402998"/>
    <lineage>
        <taxon>Eukaryota</taxon>
        <taxon>Viridiplantae</taxon>
        <taxon>Streptophyta</taxon>
        <taxon>Embryophyta</taxon>
        <taxon>Tracheophyta</taxon>
        <taxon>Spermatophyta</taxon>
        <taxon>Magnoliopsida</taxon>
        <taxon>eudicotyledons</taxon>
        <taxon>Gunneridae</taxon>
        <taxon>Pentapetalae</taxon>
        <taxon>asterids</taxon>
        <taxon>lamiids</taxon>
        <taxon>Solanales</taxon>
        <taxon>Solanaceae</taxon>
        <taxon>Solanoideae</taxon>
        <taxon>Hyoscyameae</taxon>
        <taxon>Anisodus</taxon>
    </lineage>
</organism>
<dbReference type="Proteomes" id="UP001152561">
    <property type="component" value="Unassembled WGS sequence"/>
</dbReference>
<dbReference type="SUPFAM" id="SSF50405">
    <property type="entry name" value="Actin-crosslinking proteins"/>
    <property type="match status" value="1"/>
</dbReference>
<reference evidence="3" key="1">
    <citation type="journal article" date="2023" name="Proc. Natl. Acad. Sci. U.S.A.">
        <title>Genomic and structural basis for evolution of tropane alkaloid biosynthesis.</title>
        <authorList>
            <person name="Wanga Y.-J."/>
            <person name="Taina T."/>
            <person name="Yua J.-Y."/>
            <person name="Lia J."/>
            <person name="Xua B."/>
            <person name="Chenc J."/>
            <person name="D'Auriad J.C."/>
            <person name="Huanga J.-P."/>
            <person name="Huanga S.-X."/>
        </authorList>
    </citation>
    <scope>NUCLEOTIDE SEQUENCE [LARGE SCALE GENOMIC DNA]</scope>
    <source>
        <strain evidence="3">cv. KIB-2019</strain>
    </source>
</reference>
<dbReference type="OrthoDB" id="62120at2759"/>
<keyword evidence="3" id="KW-1185">Reference proteome</keyword>
<comment type="caution">
    <text evidence="2">The sequence shown here is derived from an EMBL/GenBank/DDBJ whole genome shotgun (WGS) entry which is preliminary data.</text>
</comment>
<dbReference type="Gene3D" id="3.20.20.80">
    <property type="entry name" value="Glycosidases"/>
    <property type="match status" value="1"/>
</dbReference>
<protein>
    <recommendedName>
        <fullName evidence="1">DUF7910 domain-containing protein</fullName>
    </recommendedName>
</protein>
<dbReference type="GO" id="GO:0007163">
    <property type="term" value="P:establishment or maintenance of cell polarity"/>
    <property type="evidence" value="ECO:0007669"/>
    <property type="project" value="TreeGrafter"/>
</dbReference>
<dbReference type="GO" id="GO:0016477">
    <property type="term" value="P:cell migration"/>
    <property type="evidence" value="ECO:0007669"/>
    <property type="project" value="TreeGrafter"/>
</dbReference>
<name>A0A9Q1L0J3_9SOLA</name>
<dbReference type="PANTHER" id="PTHR10551">
    <property type="entry name" value="FASCIN"/>
    <property type="match status" value="1"/>
</dbReference>
<dbReference type="GO" id="GO:0005737">
    <property type="term" value="C:cytoplasm"/>
    <property type="evidence" value="ECO:0007669"/>
    <property type="project" value="TreeGrafter"/>
</dbReference>
<dbReference type="GO" id="GO:0051017">
    <property type="term" value="P:actin filament bundle assembly"/>
    <property type="evidence" value="ECO:0007669"/>
    <property type="project" value="TreeGrafter"/>
</dbReference>
<evidence type="ECO:0000313" key="2">
    <source>
        <dbReference type="EMBL" id="KAJ8525847.1"/>
    </source>
</evidence>
<dbReference type="CDD" id="cd00257">
    <property type="entry name" value="beta-trefoil_FSCN-like"/>
    <property type="match status" value="1"/>
</dbReference>
<dbReference type="SUPFAM" id="SSF51445">
    <property type="entry name" value="(Trans)glycosidases"/>
    <property type="match status" value="1"/>
</dbReference>
<dbReference type="AlphaFoldDB" id="A0A9Q1L0J3"/>